<dbReference type="PANTHER" id="PTHR45138">
    <property type="entry name" value="REGULATORY COMPONENTS OF SENSORY TRANSDUCTION SYSTEM"/>
    <property type="match status" value="1"/>
</dbReference>
<dbReference type="CDD" id="cd01949">
    <property type="entry name" value="GGDEF"/>
    <property type="match status" value="1"/>
</dbReference>
<dbReference type="RefSeq" id="WP_275936401.1">
    <property type="nucleotide sequence ID" value="NZ_FOOI01000014.1"/>
</dbReference>
<feature type="transmembrane region" description="Helical" evidence="2">
    <location>
        <begin position="205"/>
        <end position="229"/>
    </location>
</feature>
<organism evidence="4 5">
    <name type="scientific">Actinopolymorpha cephalotaxi</name>
    <dbReference type="NCBI Taxonomy" id="504797"/>
    <lineage>
        <taxon>Bacteria</taxon>
        <taxon>Bacillati</taxon>
        <taxon>Actinomycetota</taxon>
        <taxon>Actinomycetes</taxon>
        <taxon>Propionibacteriales</taxon>
        <taxon>Actinopolymorphaceae</taxon>
        <taxon>Actinopolymorpha</taxon>
    </lineage>
</organism>
<feature type="domain" description="GGDEF" evidence="3">
    <location>
        <begin position="278"/>
        <end position="446"/>
    </location>
</feature>
<dbReference type="InterPro" id="IPR050469">
    <property type="entry name" value="Diguanylate_Cyclase"/>
</dbReference>
<dbReference type="Pfam" id="PF00990">
    <property type="entry name" value="GGDEF"/>
    <property type="match status" value="2"/>
</dbReference>
<feature type="region of interest" description="Disordered" evidence="1">
    <location>
        <begin position="441"/>
        <end position="563"/>
    </location>
</feature>
<feature type="transmembrane region" description="Helical" evidence="2">
    <location>
        <begin position="12"/>
        <end position="39"/>
    </location>
</feature>
<feature type="compositionally biased region" description="Low complexity" evidence="1">
    <location>
        <begin position="488"/>
        <end position="534"/>
    </location>
</feature>
<dbReference type="SUPFAM" id="SSF55073">
    <property type="entry name" value="Nucleotide cyclase"/>
    <property type="match status" value="1"/>
</dbReference>
<feature type="region of interest" description="Disordered" evidence="1">
    <location>
        <begin position="368"/>
        <end position="391"/>
    </location>
</feature>
<dbReference type="PROSITE" id="PS50887">
    <property type="entry name" value="GGDEF"/>
    <property type="match status" value="1"/>
</dbReference>
<sequence length="563" mass="58094">MADRTARHVRSWGLWALPAPAMVFLLLVELTALTCAAGLLSDRAAFGGTTTAVVLCVCGVVSVEGARRVERRRRRGGALHKDLQPVWMIAAAIALPSATALVCVVALRLWWRVRASRCIPHRWVFSTAVAMLAAAFAHSTYVTVDGALAAGGWSPRQVPILAMVAAAVVFVAVDAVLCAVVIRLLDPASTPSEMFGDRAGLTVDAVAAGLGCLVAAASMVTPWAGILGVPITLAGQRALLLGQLESEASTDGKTELTNFPRWRQEVEDLLERARRRDGRFAILLADIDHFKLINDHHGHLAGDHVLREVADRIRAVIRSADVAGRFGGEEFVIGMPDVDVRHAVGAAHRLRSAISDARLPVRARDSLGGSGDLGGSGHLGDLGGSGDTEPVAATPADADWVRLTVSVGVAVYPVDGTTLDQLLEFADRGLYAAKTAGRDRVSRGLPPAEEVLPPTSSLVGPVDGPGIEPVAGTLRPQASSVLPQAGPALSTGGSALSTGGSALSTGGSALSNGGSPLSNGGSPLSSGGSALPPGRHSRPGRHALPGLPPDQPTDPGRLTASSS</sequence>
<feature type="transmembrane region" description="Helical" evidence="2">
    <location>
        <begin position="86"/>
        <end position="111"/>
    </location>
</feature>
<evidence type="ECO:0000256" key="2">
    <source>
        <dbReference type="SAM" id="Phobius"/>
    </source>
</evidence>
<dbReference type="Proteomes" id="UP000533017">
    <property type="component" value="Unassembled WGS sequence"/>
</dbReference>
<proteinExistence type="predicted"/>
<comment type="caution">
    <text evidence="4">The sequence shown here is derived from an EMBL/GenBank/DDBJ whole genome shotgun (WGS) entry which is preliminary data.</text>
</comment>
<dbReference type="InterPro" id="IPR000160">
    <property type="entry name" value="GGDEF_dom"/>
</dbReference>
<keyword evidence="2" id="KW-1133">Transmembrane helix</keyword>
<dbReference type="Gene3D" id="3.30.70.270">
    <property type="match status" value="1"/>
</dbReference>
<gene>
    <name evidence="4" type="ORF">FHR37_005853</name>
</gene>
<dbReference type="SMART" id="SM00267">
    <property type="entry name" value="GGDEF"/>
    <property type="match status" value="1"/>
</dbReference>
<reference evidence="4 5" key="1">
    <citation type="submission" date="2020-07" db="EMBL/GenBank/DDBJ databases">
        <title>Sequencing the genomes of 1000 actinobacteria strains.</title>
        <authorList>
            <person name="Klenk H.-P."/>
        </authorList>
    </citation>
    <scope>NUCLEOTIDE SEQUENCE [LARGE SCALE GENOMIC DNA]</scope>
    <source>
        <strain evidence="4 5">DSM 45117</strain>
    </source>
</reference>
<dbReference type="InterPro" id="IPR043128">
    <property type="entry name" value="Rev_trsase/Diguanyl_cyclase"/>
</dbReference>
<keyword evidence="5" id="KW-1185">Reference proteome</keyword>
<dbReference type="EMBL" id="JACBZA010000001">
    <property type="protein sequence ID" value="NYH87002.1"/>
    <property type="molecule type" value="Genomic_DNA"/>
</dbReference>
<feature type="transmembrane region" description="Helical" evidence="2">
    <location>
        <begin position="160"/>
        <end position="185"/>
    </location>
</feature>
<feature type="compositionally biased region" description="Gly residues" evidence="1">
    <location>
        <begin position="368"/>
        <end position="386"/>
    </location>
</feature>
<evidence type="ECO:0000313" key="5">
    <source>
        <dbReference type="Proteomes" id="UP000533017"/>
    </source>
</evidence>
<keyword evidence="2" id="KW-0472">Membrane</keyword>
<evidence type="ECO:0000256" key="1">
    <source>
        <dbReference type="SAM" id="MobiDB-lite"/>
    </source>
</evidence>
<dbReference type="InterPro" id="IPR029787">
    <property type="entry name" value="Nucleotide_cyclase"/>
</dbReference>
<keyword evidence="2" id="KW-0812">Transmembrane</keyword>
<feature type="transmembrane region" description="Helical" evidence="2">
    <location>
        <begin position="45"/>
        <end position="66"/>
    </location>
</feature>
<evidence type="ECO:0000259" key="3">
    <source>
        <dbReference type="PROSITE" id="PS50887"/>
    </source>
</evidence>
<dbReference type="NCBIfam" id="TIGR00254">
    <property type="entry name" value="GGDEF"/>
    <property type="match status" value="1"/>
</dbReference>
<accession>A0ABX2SEJ0</accession>
<dbReference type="PANTHER" id="PTHR45138:SF9">
    <property type="entry name" value="DIGUANYLATE CYCLASE DGCM-RELATED"/>
    <property type="match status" value="1"/>
</dbReference>
<evidence type="ECO:0000313" key="4">
    <source>
        <dbReference type="EMBL" id="NYH87002.1"/>
    </source>
</evidence>
<protein>
    <submittedName>
        <fullName evidence="4">Diguanylate cyclase (GGDEF)-like protein</fullName>
    </submittedName>
</protein>
<name>A0ABX2SEJ0_9ACTN</name>
<feature type="transmembrane region" description="Helical" evidence="2">
    <location>
        <begin position="123"/>
        <end position="148"/>
    </location>
</feature>